<dbReference type="AlphaFoldDB" id="A0A6J7P8K7"/>
<dbReference type="GO" id="GO:0120147">
    <property type="term" value="F:formylglycine-generating oxidase activity"/>
    <property type="evidence" value="ECO:0007669"/>
    <property type="project" value="TreeGrafter"/>
</dbReference>
<dbReference type="EMBL" id="CAFBPD010000042">
    <property type="protein sequence ID" value="CAB5001481.1"/>
    <property type="molecule type" value="Genomic_DNA"/>
</dbReference>
<dbReference type="PANTHER" id="PTHR23150">
    <property type="entry name" value="SULFATASE MODIFYING FACTOR 1, 2"/>
    <property type="match status" value="1"/>
</dbReference>
<name>A0A6J7P8K7_9ZZZZ</name>
<dbReference type="InterPro" id="IPR005532">
    <property type="entry name" value="SUMF_dom"/>
</dbReference>
<accession>A0A6J7P8K7</accession>
<dbReference type="Gene3D" id="3.90.1580.10">
    <property type="entry name" value="paralog of FGE (formylglycine-generating enzyme)"/>
    <property type="match status" value="1"/>
</dbReference>
<dbReference type="Pfam" id="PF03781">
    <property type="entry name" value="FGE-sulfatase"/>
    <property type="match status" value="1"/>
</dbReference>
<evidence type="ECO:0000259" key="1">
    <source>
        <dbReference type="Pfam" id="PF03781"/>
    </source>
</evidence>
<dbReference type="InterPro" id="IPR051043">
    <property type="entry name" value="Sulfatase_Mod_Factor_Kinase"/>
</dbReference>
<reference evidence="2" key="1">
    <citation type="submission" date="2020-05" db="EMBL/GenBank/DDBJ databases">
        <authorList>
            <person name="Chiriac C."/>
            <person name="Salcher M."/>
            <person name="Ghai R."/>
            <person name="Kavagutti S V."/>
        </authorList>
    </citation>
    <scope>NUCLEOTIDE SEQUENCE</scope>
</reference>
<proteinExistence type="predicted"/>
<dbReference type="SUPFAM" id="SSF56436">
    <property type="entry name" value="C-type lectin-like"/>
    <property type="match status" value="1"/>
</dbReference>
<feature type="domain" description="Sulfatase-modifying factor enzyme-like" evidence="1">
    <location>
        <begin position="36"/>
        <end position="291"/>
    </location>
</feature>
<dbReference type="InterPro" id="IPR016187">
    <property type="entry name" value="CTDL_fold"/>
</dbReference>
<gene>
    <name evidence="2" type="ORF">UFOPK4061_00343</name>
</gene>
<dbReference type="PANTHER" id="PTHR23150:SF19">
    <property type="entry name" value="FORMYLGLYCINE-GENERATING ENZYME"/>
    <property type="match status" value="1"/>
</dbReference>
<protein>
    <submittedName>
        <fullName evidence="2">Unannotated protein</fullName>
    </submittedName>
</protein>
<sequence length="302" mass="31846">MVATGTTPCCGRITRGTDAGPIPAASVDASTGGTGLISIAGRDVIHGTASSRAVPGDGEGPALPVFVSPFRIAPLAVTVSDFDAFVSATGHVTTAEAEGWSFVMAAHIPPDAPVRGHAAGTPWWLGVDGAHWRAPFGPGSNADASHPVVHVSLYDALTYCAWLEVRLPTEVEWEHAARGGLSGMDFPWGNDESEIWLRANVWRGDFPASQSGFRNGTCPVDSFAPNGFGLYNVIGNVWEWTSSTWTAADHAVAARGGSYLCHASYCRRYRVSARSRQVPDSTAGNLGFRIAGDPCPVRVAER</sequence>
<dbReference type="InterPro" id="IPR042095">
    <property type="entry name" value="SUMF_sf"/>
</dbReference>
<organism evidence="2">
    <name type="scientific">freshwater metagenome</name>
    <dbReference type="NCBI Taxonomy" id="449393"/>
    <lineage>
        <taxon>unclassified sequences</taxon>
        <taxon>metagenomes</taxon>
        <taxon>ecological metagenomes</taxon>
    </lineage>
</organism>
<evidence type="ECO:0000313" key="2">
    <source>
        <dbReference type="EMBL" id="CAB5001481.1"/>
    </source>
</evidence>